<evidence type="ECO:0000256" key="3">
    <source>
        <dbReference type="ARBA" id="ARBA00001956"/>
    </source>
</evidence>
<evidence type="ECO:0000256" key="20">
    <source>
        <dbReference type="NCBIfam" id="TIGR02082"/>
    </source>
</evidence>
<comment type="cofactor">
    <cofactor evidence="2 21 24">
        <name>Zn(2+)</name>
        <dbReference type="ChEBI" id="CHEBI:29105"/>
    </cofactor>
</comment>
<evidence type="ECO:0000256" key="1">
    <source>
        <dbReference type="ARBA" id="ARBA00001700"/>
    </source>
</evidence>
<dbReference type="InterPro" id="IPR006158">
    <property type="entry name" value="Cobalamin-bd"/>
</dbReference>
<dbReference type="Proteomes" id="UP000824246">
    <property type="component" value="Unassembled WGS sequence"/>
</dbReference>
<dbReference type="PROSITE" id="PS51332">
    <property type="entry name" value="B12_BINDING"/>
    <property type="match status" value="1"/>
</dbReference>
<feature type="binding site" evidence="22 24">
    <location>
        <position position="306"/>
    </location>
    <ligand>
        <name>Zn(2+)</name>
        <dbReference type="ChEBI" id="CHEBI:29105"/>
    </ligand>
</feature>
<dbReference type="GO" id="GO:0050667">
    <property type="term" value="P:homocysteine metabolic process"/>
    <property type="evidence" value="ECO:0007669"/>
    <property type="project" value="TreeGrafter"/>
</dbReference>
<dbReference type="SUPFAM" id="SSF82282">
    <property type="entry name" value="Homocysteine S-methyltransferase"/>
    <property type="match status" value="1"/>
</dbReference>
<dbReference type="InterPro" id="IPR011822">
    <property type="entry name" value="MetH"/>
</dbReference>
<dbReference type="NCBIfam" id="TIGR02082">
    <property type="entry name" value="metH"/>
    <property type="match status" value="1"/>
</dbReference>
<feature type="domain" description="B12-binding" evidence="28">
    <location>
        <begin position="742"/>
        <end position="877"/>
    </location>
</feature>
<feature type="binding site" evidence="23">
    <location>
        <position position="800"/>
    </location>
    <ligand>
        <name>methylcob(III)alamin</name>
        <dbReference type="ChEBI" id="CHEBI:28115"/>
    </ligand>
</feature>
<dbReference type="PROSITE" id="PS50970">
    <property type="entry name" value="HCY"/>
    <property type="match status" value="1"/>
</dbReference>
<evidence type="ECO:0000256" key="21">
    <source>
        <dbReference type="PIRNR" id="PIRNR000381"/>
    </source>
</evidence>
<evidence type="ECO:0000256" key="14">
    <source>
        <dbReference type="ARBA" id="ARBA00022737"/>
    </source>
</evidence>
<evidence type="ECO:0000313" key="31">
    <source>
        <dbReference type="Proteomes" id="UP000824246"/>
    </source>
</evidence>
<evidence type="ECO:0000256" key="6">
    <source>
        <dbReference type="ARBA" id="ARBA00012032"/>
    </source>
</evidence>
<dbReference type="FunFam" id="3.20.20.20:FF:000002">
    <property type="entry name" value="Methionine synthase"/>
    <property type="match status" value="1"/>
</dbReference>
<dbReference type="Gene3D" id="3.20.20.330">
    <property type="entry name" value="Homocysteine-binding-like domain"/>
    <property type="match status" value="1"/>
</dbReference>
<dbReference type="PROSITE" id="PS50974">
    <property type="entry name" value="ADOMET_ACTIVATION"/>
    <property type="match status" value="1"/>
</dbReference>
<dbReference type="Pfam" id="PF02965">
    <property type="entry name" value="Met_synt_B12"/>
    <property type="match status" value="1"/>
</dbReference>
<evidence type="ECO:0000256" key="12">
    <source>
        <dbReference type="ARBA" id="ARBA00022691"/>
    </source>
</evidence>
<comment type="function">
    <text evidence="18 21">Catalyzes the transfer of a methyl group from methyl-cobalamin to homocysteine, yielding enzyme-bound cob(I)alamin and methionine. Subsequently, remethylates the cofactor using methyltetrahydrofolate.</text>
</comment>
<evidence type="ECO:0000256" key="7">
    <source>
        <dbReference type="ARBA" id="ARBA00013998"/>
    </source>
</evidence>
<dbReference type="PROSITE" id="PS50972">
    <property type="entry name" value="PTERIN_BINDING"/>
    <property type="match status" value="1"/>
</dbReference>
<dbReference type="CDD" id="cd00740">
    <property type="entry name" value="MeTr"/>
    <property type="match status" value="1"/>
</dbReference>
<dbReference type="InterPro" id="IPR036589">
    <property type="entry name" value="HCY_dom_sf"/>
</dbReference>
<dbReference type="FunFam" id="3.20.20.330:FF:000001">
    <property type="entry name" value="Methionine synthase"/>
    <property type="match status" value="1"/>
</dbReference>
<feature type="binding site" evidence="23">
    <location>
        <begin position="1197"/>
        <end position="1198"/>
    </location>
    <ligand>
        <name>S-adenosyl-L-methionine</name>
        <dbReference type="ChEBI" id="CHEBI:59789"/>
    </ligand>
</feature>
<evidence type="ECO:0000256" key="4">
    <source>
        <dbReference type="ARBA" id="ARBA00005178"/>
    </source>
</evidence>
<proteinExistence type="inferred from homology"/>
<dbReference type="GO" id="GO:0008705">
    <property type="term" value="F:methionine synthase activity"/>
    <property type="evidence" value="ECO:0007669"/>
    <property type="project" value="UniProtKB-UniRule"/>
</dbReference>
<dbReference type="PANTHER" id="PTHR45833">
    <property type="entry name" value="METHIONINE SYNTHASE"/>
    <property type="match status" value="1"/>
</dbReference>
<evidence type="ECO:0000256" key="23">
    <source>
        <dbReference type="PIRSR" id="PIRSR000381-2"/>
    </source>
</evidence>
<dbReference type="PANTHER" id="PTHR45833:SF1">
    <property type="entry name" value="METHIONINE SYNTHASE"/>
    <property type="match status" value="1"/>
</dbReference>
<feature type="domain" description="AdoMet activation" evidence="27">
    <location>
        <begin position="887"/>
        <end position="1229"/>
    </location>
</feature>
<dbReference type="SUPFAM" id="SSF47644">
    <property type="entry name" value="Methionine synthase domain"/>
    <property type="match status" value="1"/>
</dbReference>
<feature type="binding site" evidence="23">
    <location>
        <position position="1143"/>
    </location>
    <ligand>
        <name>S-adenosyl-L-methionine</name>
        <dbReference type="ChEBI" id="CHEBI:59789"/>
    </ligand>
</feature>
<feature type="binding site" evidence="23">
    <location>
        <begin position="752"/>
        <end position="756"/>
    </location>
    <ligand>
        <name>methylcob(III)alamin</name>
        <dbReference type="ChEBI" id="CHEBI:28115"/>
    </ligand>
</feature>
<dbReference type="InterPro" id="IPR050554">
    <property type="entry name" value="Met_Synthase/Corrinoid"/>
</dbReference>
<dbReference type="PIRSF" id="PIRSF000381">
    <property type="entry name" value="MetH"/>
    <property type="match status" value="1"/>
</dbReference>
<evidence type="ECO:0000259" key="26">
    <source>
        <dbReference type="PROSITE" id="PS50972"/>
    </source>
</evidence>
<dbReference type="Gene3D" id="3.20.20.20">
    <property type="entry name" value="Dihydropteroate synthase-like"/>
    <property type="match status" value="1"/>
</dbReference>
<evidence type="ECO:0000256" key="10">
    <source>
        <dbReference type="ARBA" id="ARBA00022628"/>
    </source>
</evidence>
<keyword evidence="16 21" id="KW-0486">Methionine biosynthesis</keyword>
<dbReference type="AlphaFoldDB" id="A0A9D1VRP2"/>
<dbReference type="Gene3D" id="3.10.196.10">
    <property type="entry name" value="Vitamin B12-dependent methionine synthase, activation domain"/>
    <property type="match status" value="1"/>
</dbReference>
<keyword evidence="15 21" id="KW-0862">Zinc</keyword>
<reference evidence="30" key="2">
    <citation type="submission" date="2021-04" db="EMBL/GenBank/DDBJ databases">
        <authorList>
            <person name="Gilroy R."/>
        </authorList>
    </citation>
    <scope>NUCLEOTIDE SEQUENCE</scope>
    <source>
        <strain evidence="30">ChiHjej12B11-16260</strain>
    </source>
</reference>
<organism evidence="30 31">
    <name type="scientific">Candidatus Barnesiella excrementipullorum</name>
    <dbReference type="NCBI Taxonomy" id="2838479"/>
    <lineage>
        <taxon>Bacteria</taxon>
        <taxon>Pseudomonadati</taxon>
        <taxon>Bacteroidota</taxon>
        <taxon>Bacteroidia</taxon>
        <taxon>Bacteroidales</taxon>
        <taxon>Barnesiellaceae</taxon>
        <taxon>Barnesiella</taxon>
    </lineage>
</organism>
<keyword evidence="11 21" id="KW-0808">Transferase</keyword>
<comment type="cofactor">
    <cofactor evidence="3 21 22">
        <name>methylcob(III)alamin</name>
        <dbReference type="ChEBI" id="CHEBI:28115"/>
    </cofactor>
</comment>
<dbReference type="SUPFAM" id="SSF56507">
    <property type="entry name" value="Methionine synthase activation domain-like"/>
    <property type="match status" value="1"/>
</dbReference>
<dbReference type="GO" id="GO:0046653">
    <property type="term" value="P:tetrahydrofolate metabolic process"/>
    <property type="evidence" value="ECO:0007669"/>
    <property type="project" value="TreeGrafter"/>
</dbReference>
<feature type="binding site" evidence="23">
    <location>
        <position position="856"/>
    </location>
    <ligand>
        <name>methylcob(III)alamin</name>
        <dbReference type="ChEBI" id="CHEBI:28115"/>
    </ligand>
</feature>
<feature type="binding site" evidence="23">
    <location>
        <position position="804"/>
    </location>
    <ligand>
        <name>methylcob(III)alamin</name>
        <dbReference type="ChEBI" id="CHEBI:28115"/>
    </ligand>
</feature>
<keyword evidence="13 21" id="KW-0479">Metal-binding</keyword>
<keyword evidence="10 21" id="KW-0846">Cobalamin</keyword>
<evidence type="ECO:0000256" key="16">
    <source>
        <dbReference type="ARBA" id="ARBA00023167"/>
    </source>
</evidence>
<feature type="domain" description="Hcy-binding" evidence="25">
    <location>
        <begin position="4"/>
        <end position="321"/>
    </location>
</feature>
<feature type="binding site" evidence="22 24">
    <location>
        <position position="307"/>
    </location>
    <ligand>
        <name>Zn(2+)</name>
        <dbReference type="ChEBI" id="CHEBI:29105"/>
    </ligand>
</feature>
<accession>A0A9D1VRP2</accession>
<evidence type="ECO:0000256" key="24">
    <source>
        <dbReference type="PROSITE-ProRule" id="PRU00333"/>
    </source>
</evidence>
<evidence type="ECO:0000256" key="17">
    <source>
        <dbReference type="ARBA" id="ARBA00023285"/>
    </source>
</evidence>
<dbReference type="Pfam" id="PF02574">
    <property type="entry name" value="S-methyl_trans"/>
    <property type="match status" value="1"/>
</dbReference>
<evidence type="ECO:0000313" key="30">
    <source>
        <dbReference type="EMBL" id="HIX45543.1"/>
    </source>
</evidence>
<evidence type="ECO:0000256" key="11">
    <source>
        <dbReference type="ARBA" id="ARBA00022679"/>
    </source>
</evidence>
<dbReference type="SMART" id="SM01018">
    <property type="entry name" value="B12-binding_2"/>
    <property type="match status" value="1"/>
</dbReference>
<dbReference type="EMBL" id="DXFB01000131">
    <property type="protein sequence ID" value="HIX45543.1"/>
    <property type="molecule type" value="Genomic_DNA"/>
</dbReference>
<dbReference type="Gene3D" id="3.40.50.280">
    <property type="entry name" value="Cobalamin-binding domain"/>
    <property type="match status" value="1"/>
</dbReference>
<sequence>MTIKEQLNDILSRRVLILDGAMGTMIQRRTLEEKDFRGNRFADSKRELRGCNDVLSLTAPQVIAEIHEAYLAAGADMIETNTFNANAISLAEYGLESHVGEINRTAAQIARRAADNYSAPGQPRFVAGSVGPTGKTCSMSPRVDDPAFRDLDFDTLVAAYTEQMCSLMEGGVDVLLLETVFDTLNAKAALYAAEEAMAQCCRRVPVMLSVTLTESGRLLSGQTLDAFMASVSHADLFSIGLNCSFGAHEMLSHLRELSRMAPCYVSAYPNAGLPNRQGGYDETAAEMVAAMQSYFDERLVNIVGGCCGTTPEHITLLRQAAGKAMPRIPAKPSRHLRLAGLETLEVTPDSNFINIGERCNVAGSRKFLRLIREKNYAEALSVARQQVEAGAQVLDINMDDAMLDARSEMETFLRLIASEPDICRIPVMIDSSKWEVITAGLKAIQGKPVVNSISLKEGEEIFLSHAREIKRLGAAVVVMAFDEQGQADTYERRIEVCGRAYRLLTQEAGISPEDIIFDPNILAIATGIETHRNYAVDFIRAAQWIRRNLPGAHVSGGISNLSFALRGNNYIREAMHAVMLYHAIAAGMDMGIVNPASTVVYDDIPADLLVVIEDVVLNRRPDATERLIEAASRLKDIAVGRAAEPQQPQLIADPAARLADAVVRGRDEHLDATLQELLSQHRAIEIIDGPLMQAMNRVGALFGEGKMFLPQVVKSARTMKQAVAFLQPYIEQENISSGRVSKGKFLLATVKGDVHDIGKNIAAVVLACNNYEVIDLGVMVPADVIVRRACEEKVDFVGLSGLITPSLDEMCHVAAEMERAGLDMPLFIGGATTSELHTATRIAPCYSGLVIHTRDASQNPLIAARLADAAGRKIFSDELQSRRQALCREAAAPALLSWAEADNARFVADWAAYHPVTPRHTGAASYDAITVGEARPYINWKSFMAVWKIDASLAEVAHIAPDNTSREAWVASLPTERRDKGIEAIRLYDDACEMLDLLQREANHSIAIRYGLYRANSAGNQINIVPEDGAVVTMPCLRQQERKPRPDAAYYALSDFVMPAESCRTDYIGVFAVTAGRAIEQRAVALREQGDNYQSLLLQALADRLAEAAAELFHYRVRTQLWGYAPDEAPLSLSQPLAGRGIRPAVGYPSLPDQSLIFDIDRLIDLSKAGIALTENGAMQPSASVAGLMIAHPDSRYFAVNRIGEEQKEAYCRQRGFSQTDASKWLSVE</sequence>
<dbReference type="NCBIfam" id="NF007024">
    <property type="entry name" value="PRK09490.1"/>
    <property type="match status" value="1"/>
</dbReference>
<comment type="domain">
    <text evidence="21">Modular enzyme with four functionally distinct domains. The isolated Hcy-binding domain catalyzes methyl transfer from free methylcobalamin to homocysteine. The Hcy-binding domain in association with the pterin-binding domain catalyzes the methylation of cob(I)alamin by methyltetrahydrofolate and the methylation of homocysteine. The B12-binding domain binds the cofactor. The AdoMet activation domain binds S-adenosyl-L-methionine. Under aerobic conditions cob(I)alamin can be converted to inactive cob(II)alamin. Reductive methylation by S-adenosyl-L-methionine and flavodoxin regenerates methylcobalamin.</text>
</comment>
<evidence type="ECO:0000256" key="2">
    <source>
        <dbReference type="ARBA" id="ARBA00001947"/>
    </source>
</evidence>
<reference evidence="30" key="1">
    <citation type="journal article" date="2021" name="PeerJ">
        <title>Extensive microbial diversity within the chicken gut microbiome revealed by metagenomics and culture.</title>
        <authorList>
            <person name="Gilroy R."/>
            <person name="Ravi A."/>
            <person name="Getino M."/>
            <person name="Pursley I."/>
            <person name="Horton D.L."/>
            <person name="Alikhan N.F."/>
            <person name="Baker D."/>
            <person name="Gharbi K."/>
            <person name="Hall N."/>
            <person name="Watson M."/>
            <person name="Adriaenssens E.M."/>
            <person name="Foster-Nyarko E."/>
            <person name="Jarju S."/>
            <person name="Secka A."/>
            <person name="Antonio M."/>
            <person name="Oren A."/>
            <person name="Chaudhuri R.R."/>
            <person name="La Ragione R."/>
            <person name="Hildebrand F."/>
            <person name="Pallen M.J."/>
        </authorList>
    </citation>
    <scope>NUCLEOTIDE SEQUENCE</scope>
    <source>
        <strain evidence="30">ChiHjej12B11-16260</strain>
    </source>
</reference>
<keyword evidence="12 21" id="KW-0949">S-adenosyl-L-methionine</keyword>
<feature type="binding site" description="axial binding residue" evidence="22">
    <location>
        <position position="755"/>
    </location>
    <ligand>
        <name>methylcob(III)alamin</name>
        <dbReference type="ChEBI" id="CHEBI:28115"/>
    </ligand>
    <ligandPart>
        <name>Co</name>
        <dbReference type="ChEBI" id="CHEBI:27638"/>
    </ligandPart>
</feature>
<dbReference type="InterPro" id="IPR036594">
    <property type="entry name" value="Meth_synthase_dom"/>
</dbReference>
<feature type="binding site" evidence="22 24">
    <location>
        <position position="243"/>
    </location>
    <ligand>
        <name>Zn(2+)</name>
        <dbReference type="ChEBI" id="CHEBI:29105"/>
    </ligand>
</feature>
<dbReference type="Pfam" id="PF00809">
    <property type="entry name" value="Pterin_bind"/>
    <property type="match status" value="1"/>
</dbReference>
<dbReference type="FunFam" id="1.10.1240.10:FF:000001">
    <property type="entry name" value="Methionine synthase"/>
    <property type="match status" value="1"/>
</dbReference>
<name>A0A9D1VRP2_9BACT</name>
<evidence type="ECO:0000259" key="25">
    <source>
        <dbReference type="PROSITE" id="PS50970"/>
    </source>
</evidence>
<keyword evidence="14" id="KW-0677">Repeat</keyword>
<keyword evidence="17 21" id="KW-0170">Cobalt</keyword>
<comment type="pathway">
    <text evidence="4 21">Amino-acid biosynthesis; L-methionine biosynthesis via de novo pathway; L-methionine from L-homocysteine (MetH route): step 1/1.</text>
</comment>
<evidence type="ECO:0000256" key="19">
    <source>
        <dbReference type="ARBA" id="ARBA00031040"/>
    </source>
</evidence>
<dbReference type="InterPro" id="IPR036724">
    <property type="entry name" value="Cobalamin-bd_sf"/>
</dbReference>
<evidence type="ECO:0000259" key="27">
    <source>
        <dbReference type="PROSITE" id="PS50974"/>
    </source>
</evidence>
<evidence type="ECO:0000256" key="15">
    <source>
        <dbReference type="ARBA" id="ARBA00022833"/>
    </source>
</evidence>
<dbReference type="SUPFAM" id="SSF52242">
    <property type="entry name" value="Cobalamin (vitamin B12)-binding domain"/>
    <property type="match status" value="1"/>
</dbReference>
<dbReference type="Pfam" id="PF02607">
    <property type="entry name" value="B12-binding_2"/>
    <property type="match status" value="1"/>
</dbReference>
<comment type="catalytic activity">
    <reaction evidence="1 21">
        <text>(6S)-5-methyl-5,6,7,8-tetrahydrofolate + L-homocysteine = (6S)-5,6,7,8-tetrahydrofolate + L-methionine</text>
        <dbReference type="Rhea" id="RHEA:11172"/>
        <dbReference type="ChEBI" id="CHEBI:18608"/>
        <dbReference type="ChEBI" id="CHEBI:57453"/>
        <dbReference type="ChEBI" id="CHEBI:57844"/>
        <dbReference type="ChEBI" id="CHEBI:58199"/>
        <dbReference type="EC" id="2.1.1.13"/>
    </reaction>
</comment>
<evidence type="ECO:0000256" key="13">
    <source>
        <dbReference type="ARBA" id="ARBA00022723"/>
    </source>
</evidence>
<keyword evidence="9 21" id="KW-0028">Amino-acid biosynthesis</keyword>
<dbReference type="GO" id="GO:0008270">
    <property type="term" value="F:zinc ion binding"/>
    <property type="evidence" value="ECO:0007669"/>
    <property type="project" value="UniProtKB-UniRule"/>
</dbReference>
<dbReference type="Pfam" id="PF02310">
    <property type="entry name" value="B12-binding"/>
    <property type="match status" value="1"/>
</dbReference>
<evidence type="ECO:0000259" key="28">
    <source>
        <dbReference type="PROSITE" id="PS51332"/>
    </source>
</evidence>
<dbReference type="PROSITE" id="PS51337">
    <property type="entry name" value="B12_BINDING_NTER"/>
    <property type="match status" value="1"/>
</dbReference>
<evidence type="ECO:0000256" key="8">
    <source>
        <dbReference type="ARBA" id="ARBA00022603"/>
    </source>
</evidence>
<dbReference type="InterPro" id="IPR003726">
    <property type="entry name" value="HCY_dom"/>
</dbReference>
<dbReference type="InterPro" id="IPR000489">
    <property type="entry name" value="Pterin-binding_dom"/>
</dbReference>
<dbReference type="GO" id="GO:0005829">
    <property type="term" value="C:cytosol"/>
    <property type="evidence" value="ECO:0007669"/>
    <property type="project" value="TreeGrafter"/>
</dbReference>
<dbReference type="GO" id="GO:0032259">
    <property type="term" value="P:methylation"/>
    <property type="evidence" value="ECO:0007669"/>
    <property type="project" value="UniProtKB-KW"/>
</dbReference>
<dbReference type="GO" id="GO:0031419">
    <property type="term" value="F:cobalamin binding"/>
    <property type="evidence" value="ECO:0007669"/>
    <property type="project" value="UniProtKB-UniRule"/>
</dbReference>
<dbReference type="Gene3D" id="1.10.1240.10">
    <property type="entry name" value="Methionine synthase domain"/>
    <property type="match status" value="1"/>
</dbReference>
<gene>
    <name evidence="30" type="primary">metH</name>
    <name evidence="30" type="ORF">H9982_04920</name>
</gene>
<dbReference type="InterPro" id="IPR011005">
    <property type="entry name" value="Dihydropteroate_synth-like_sf"/>
</dbReference>
<dbReference type="InterPro" id="IPR003759">
    <property type="entry name" value="Cbl-bd_cap"/>
</dbReference>
<feature type="domain" description="Pterin-binding" evidence="26">
    <location>
        <begin position="352"/>
        <end position="613"/>
    </location>
</feature>
<dbReference type="Gene3D" id="1.10.288.10">
    <property type="entry name" value="Cobalamin-dependent Methionine Synthase, domain 2"/>
    <property type="match status" value="1"/>
</dbReference>
<comment type="similarity">
    <text evidence="5">Belongs to the vitamin-B12 dependent methionine synthase family.</text>
</comment>
<comment type="caution">
    <text evidence="30">The sequence shown here is derived from an EMBL/GenBank/DDBJ whole genome shotgun (WGS) entry which is preliminary data.</text>
</comment>
<protein>
    <recommendedName>
        <fullName evidence="7 20">Methionine synthase</fullName>
        <ecNumber evidence="6 20">2.1.1.13</ecNumber>
    </recommendedName>
    <alternativeName>
        <fullName evidence="19 21">5-methyltetrahydrofolate--homocysteine methyltransferase</fullName>
    </alternativeName>
</protein>
<feature type="domain" description="B12-binding N-terminal" evidence="29">
    <location>
        <begin position="645"/>
        <end position="738"/>
    </location>
</feature>
<evidence type="ECO:0000256" key="5">
    <source>
        <dbReference type="ARBA" id="ARBA00010398"/>
    </source>
</evidence>
<evidence type="ECO:0000256" key="9">
    <source>
        <dbReference type="ARBA" id="ARBA00022605"/>
    </source>
</evidence>
<evidence type="ECO:0000256" key="18">
    <source>
        <dbReference type="ARBA" id="ARBA00025552"/>
    </source>
</evidence>
<dbReference type="SUPFAM" id="SSF51717">
    <property type="entry name" value="Dihydropteroate synthetase-like"/>
    <property type="match status" value="1"/>
</dbReference>
<dbReference type="InterPro" id="IPR037010">
    <property type="entry name" value="VitB12-dep_Met_synth_activ_sf"/>
</dbReference>
<evidence type="ECO:0000259" key="29">
    <source>
        <dbReference type="PROSITE" id="PS51337"/>
    </source>
</evidence>
<keyword evidence="8 21" id="KW-0489">Methyltransferase</keyword>
<dbReference type="InterPro" id="IPR004223">
    <property type="entry name" value="VitB12-dep_Met_synth_activ_dom"/>
</dbReference>
<evidence type="ECO:0000256" key="22">
    <source>
        <dbReference type="PIRSR" id="PIRSR000381-1"/>
    </source>
</evidence>
<dbReference type="EC" id="2.1.1.13" evidence="6 20"/>